<dbReference type="PANTHER" id="PTHR43495:SF5">
    <property type="entry name" value="GAMMA-AMINOBUTYRIC ACID PERMEASE"/>
    <property type="match status" value="1"/>
</dbReference>
<organism evidence="10 11">
    <name type="scientific">Actinomyces radicidentis</name>
    <dbReference type="NCBI Taxonomy" id="111015"/>
    <lineage>
        <taxon>Bacteria</taxon>
        <taxon>Bacillati</taxon>
        <taxon>Actinomycetota</taxon>
        <taxon>Actinomycetes</taxon>
        <taxon>Actinomycetales</taxon>
        <taxon>Actinomycetaceae</taxon>
        <taxon>Actinomyces</taxon>
    </lineage>
</organism>
<keyword evidence="5" id="KW-0029">Amino-acid transport</keyword>
<keyword evidence="11" id="KW-1185">Reference proteome</keyword>
<keyword evidence="6 8" id="KW-1133">Transmembrane helix</keyword>
<dbReference type="Gene3D" id="1.20.1740.10">
    <property type="entry name" value="Amino acid/polyamine transporter I"/>
    <property type="match status" value="1"/>
</dbReference>
<feature type="transmembrane region" description="Helical" evidence="8">
    <location>
        <begin position="188"/>
        <end position="211"/>
    </location>
</feature>
<evidence type="ECO:0000256" key="2">
    <source>
        <dbReference type="ARBA" id="ARBA00008583"/>
    </source>
</evidence>
<dbReference type="EMBL" id="CP014228">
    <property type="protein sequence ID" value="AMD88631.1"/>
    <property type="molecule type" value="Genomic_DNA"/>
</dbReference>
<feature type="transmembrane region" description="Helical" evidence="8">
    <location>
        <begin position="322"/>
        <end position="343"/>
    </location>
</feature>
<keyword evidence="4 8" id="KW-0812">Transmembrane</keyword>
<dbReference type="InterPro" id="IPR004841">
    <property type="entry name" value="AA-permease/SLC12A_dom"/>
</dbReference>
<dbReference type="RefSeq" id="WP_067944466.1">
    <property type="nucleotide sequence ID" value="NZ_CP014228.1"/>
</dbReference>
<dbReference type="GO" id="GO:0006865">
    <property type="term" value="P:amino acid transport"/>
    <property type="evidence" value="ECO:0007669"/>
    <property type="project" value="UniProtKB-KW"/>
</dbReference>
<dbReference type="Pfam" id="PF00324">
    <property type="entry name" value="AA_permease"/>
    <property type="match status" value="1"/>
</dbReference>
<feature type="transmembrane region" description="Helical" evidence="8">
    <location>
        <begin position="272"/>
        <end position="290"/>
    </location>
</feature>
<protein>
    <submittedName>
        <fullName evidence="10">Amino acid permease</fullName>
    </submittedName>
</protein>
<evidence type="ECO:0000256" key="3">
    <source>
        <dbReference type="ARBA" id="ARBA00022448"/>
    </source>
</evidence>
<keyword evidence="3" id="KW-0813">Transport</keyword>
<dbReference type="GO" id="GO:0016020">
    <property type="term" value="C:membrane"/>
    <property type="evidence" value="ECO:0007669"/>
    <property type="project" value="UniProtKB-SubCell"/>
</dbReference>
<evidence type="ECO:0000256" key="7">
    <source>
        <dbReference type="ARBA" id="ARBA00023136"/>
    </source>
</evidence>
<feature type="transmembrane region" description="Helical" evidence="8">
    <location>
        <begin position="349"/>
        <end position="374"/>
    </location>
</feature>
<dbReference type="PIRSF" id="PIRSF006060">
    <property type="entry name" value="AA_transporter"/>
    <property type="match status" value="1"/>
</dbReference>
<feature type="transmembrane region" description="Helical" evidence="8">
    <location>
        <begin position="36"/>
        <end position="61"/>
    </location>
</feature>
<keyword evidence="7 8" id="KW-0472">Membrane</keyword>
<feature type="transmembrane region" description="Helical" evidence="8">
    <location>
        <begin position="232"/>
        <end position="252"/>
    </location>
</feature>
<evidence type="ECO:0000256" key="1">
    <source>
        <dbReference type="ARBA" id="ARBA00004141"/>
    </source>
</evidence>
<dbReference type="FunFam" id="1.20.1740.10:FF:000001">
    <property type="entry name" value="Amino acid permease"/>
    <property type="match status" value="1"/>
</dbReference>
<evidence type="ECO:0000313" key="11">
    <source>
        <dbReference type="Proteomes" id="UP000065220"/>
    </source>
</evidence>
<evidence type="ECO:0000256" key="6">
    <source>
        <dbReference type="ARBA" id="ARBA00022989"/>
    </source>
</evidence>
<dbReference type="PANTHER" id="PTHR43495">
    <property type="entry name" value="GABA PERMEASE"/>
    <property type="match status" value="1"/>
</dbReference>
<comment type="subcellular location">
    <subcellularLocation>
        <location evidence="1">Membrane</location>
        <topology evidence="1">Multi-pass membrane protein</topology>
    </subcellularLocation>
</comment>
<dbReference type="AlphaFoldDB" id="A0A0X8JH99"/>
<evidence type="ECO:0000313" key="10">
    <source>
        <dbReference type="EMBL" id="AMD88631.1"/>
    </source>
</evidence>
<accession>A0A0X8JH99</accession>
<evidence type="ECO:0000259" key="9">
    <source>
        <dbReference type="Pfam" id="PF00324"/>
    </source>
</evidence>
<comment type="similarity">
    <text evidence="2">Belongs to the amino acid-polyamine-organocation (APC) superfamily. Amino acid transporter (AAT) (TC 2.A.3.1) family.</text>
</comment>
<feature type="transmembrane region" description="Helical" evidence="8">
    <location>
        <begin position="73"/>
        <end position="95"/>
    </location>
</feature>
<dbReference type="OrthoDB" id="5297508at2"/>
<feature type="domain" description="Amino acid permease/ SLC12A" evidence="9">
    <location>
        <begin position="5"/>
        <end position="438"/>
    </location>
</feature>
<evidence type="ECO:0000256" key="4">
    <source>
        <dbReference type="ARBA" id="ARBA00022692"/>
    </source>
</evidence>
<name>A0A0X8JH99_ACTRD</name>
<feature type="transmembrane region" description="Helical" evidence="8">
    <location>
        <begin position="421"/>
        <end position="439"/>
    </location>
</feature>
<feature type="transmembrane region" description="Helical" evidence="8">
    <location>
        <begin position="148"/>
        <end position="168"/>
    </location>
</feature>
<proteinExistence type="inferred from homology"/>
<dbReference type="Proteomes" id="UP000065220">
    <property type="component" value="Chromosome"/>
</dbReference>
<dbReference type="STRING" id="111015.AXF14_12870"/>
<gene>
    <name evidence="10" type="ORF">AXF14_12870</name>
</gene>
<evidence type="ECO:0000256" key="5">
    <source>
        <dbReference type="ARBA" id="ARBA00022970"/>
    </source>
</evidence>
<reference evidence="11" key="1">
    <citation type="submission" date="2016-02" db="EMBL/GenBank/DDBJ databases">
        <authorList>
            <person name="Holder M.E."/>
            <person name="Ajami N.J."/>
            <person name="Petrosino J.F."/>
        </authorList>
    </citation>
    <scope>NUCLEOTIDE SEQUENCE [LARGE SCALE GENOMIC DNA]</scope>
    <source>
        <strain evidence="11">CCUG 36733</strain>
    </source>
</reference>
<feature type="transmembrane region" description="Helical" evidence="8">
    <location>
        <begin position="395"/>
        <end position="415"/>
    </location>
</feature>
<evidence type="ECO:0000256" key="8">
    <source>
        <dbReference type="SAM" id="Phobius"/>
    </source>
</evidence>
<sequence>MTSRHLMMISFGGVIGTGLFLSSGYTVSQTGPVGTILAYAVGAVIVYLVMLCLGQLSVAMPFTGAFHVYATRFLGPATGFVTAVLYWLTWTVALGSEFTGAAMIMKGWFPTTPTWMWAAIFIALVLALDVTSVRVFAEAETLLSSIKVAAILVFIVTGTLAIVGVIPYEGYSSAPGLHNLTADGLFPKGLGAVFTTMLAVNFAFSGTELIGITAGETAEPGRTIPKAIRATLARLVLFFIGSITVMSCLIPWRSAGVEQSPFVTVFDAMGVPYAGTIMNVVILTAILSAANSGLYASTRMLWSLANEGTVPRSLAATNRFGVPARAMALSMVGGLAALLTSVVAASTVYIVLVSVSGLAVVLVWVAIAASHLSFRRQWRVEGHSDDELGYRAPGYPVVSIAALVASALSCVLIIFDPTQRPALWMTAVFLVLCYVVAWVRQGRVSA</sequence>
<dbReference type="GO" id="GO:0055085">
    <property type="term" value="P:transmembrane transport"/>
    <property type="evidence" value="ECO:0007669"/>
    <property type="project" value="InterPro"/>
</dbReference>
<dbReference type="KEGG" id="ard:AXF14_12870"/>
<feature type="transmembrane region" description="Helical" evidence="8">
    <location>
        <begin position="115"/>
        <end position="136"/>
    </location>
</feature>